<evidence type="ECO:0000256" key="7">
    <source>
        <dbReference type="ARBA" id="ARBA00023065"/>
    </source>
</evidence>
<dbReference type="PRINTS" id="PR01078">
    <property type="entry name" value="AMINACHANNEL"/>
</dbReference>
<keyword evidence="5 13" id="KW-1133">Transmembrane helix</keyword>
<evidence type="ECO:0000256" key="1">
    <source>
        <dbReference type="ARBA" id="ARBA00004424"/>
    </source>
</evidence>
<keyword evidence="6" id="KW-0915">Sodium</keyword>
<dbReference type="PANTHER" id="PTHR11690">
    <property type="entry name" value="AMILORIDE-SENSITIVE SODIUM CHANNEL-RELATED"/>
    <property type="match status" value="1"/>
</dbReference>
<dbReference type="GO" id="GO:0016324">
    <property type="term" value="C:apical plasma membrane"/>
    <property type="evidence" value="ECO:0007669"/>
    <property type="project" value="UniProtKB-SubCell"/>
</dbReference>
<keyword evidence="10 12" id="KW-0739">Sodium transport</keyword>
<evidence type="ECO:0000256" key="11">
    <source>
        <dbReference type="ARBA" id="ARBA00023303"/>
    </source>
</evidence>
<dbReference type="GO" id="GO:0015280">
    <property type="term" value="F:ligand-gated sodium channel activity"/>
    <property type="evidence" value="ECO:0007669"/>
    <property type="project" value="TreeGrafter"/>
</dbReference>
<reference evidence="14" key="2">
    <citation type="submission" date="2025-09" db="UniProtKB">
        <authorList>
            <consortium name="Ensembl"/>
        </authorList>
    </citation>
    <scope>IDENTIFICATION</scope>
</reference>
<evidence type="ECO:0000256" key="6">
    <source>
        <dbReference type="ARBA" id="ARBA00023053"/>
    </source>
</evidence>
<keyword evidence="2 12" id="KW-0813">Transport</keyword>
<evidence type="ECO:0000256" key="4">
    <source>
        <dbReference type="ARBA" id="ARBA00022692"/>
    </source>
</evidence>
<comment type="subcellular location">
    <subcellularLocation>
        <location evidence="1">Apical cell membrane</location>
        <topology evidence="1">Multi-pass membrane protein</topology>
    </subcellularLocation>
</comment>
<evidence type="ECO:0000256" key="8">
    <source>
        <dbReference type="ARBA" id="ARBA00023136"/>
    </source>
</evidence>
<evidence type="ECO:0000256" key="2">
    <source>
        <dbReference type="ARBA" id="ARBA00022448"/>
    </source>
</evidence>
<evidence type="ECO:0000313" key="14">
    <source>
        <dbReference type="Ensembl" id="ENSEBUP00000027028.1"/>
    </source>
</evidence>
<dbReference type="GeneTree" id="ENSGT00940000160352"/>
<feature type="transmembrane region" description="Helical" evidence="13">
    <location>
        <begin position="58"/>
        <end position="79"/>
    </location>
</feature>
<name>A0A8C4R9G0_EPTBU</name>
<dbReference type="InterPro" id="IPR001873">
    <property type="entry name" value="ENaC"/>
</dbReference>
<reference evidence="14" key="1">
    <citation type="submission" date="2025-08" db="UniProtKB">
        <authorList>
            <consortium name="Ensembl"/>
        </authorList>
    </citation>
    <scope>IDENTIFICATION</scope>
</reference>
<dbReference type="PANTHER" id="PTHR11690:SF19">
    <property type="entry name" value="AMILORIDE-SENSITIVE SODIUM CHANNEL SUBUNIT GAMMA"/>
    <property type="match status" value="1"/>
</dbReference>
<keyword evidence="15" id="KW-1185">Reference proteome</keyword>
<evidence type="ECO:0000256" key="9">
    <source>
        <dbReference type="ARBA" id="ARBA00023157"/>
    </source>
</evidence>
<keyword evidence="8 13" id="KW-0472">Membrane</keyword>
<evidence type="ECO:0000256" key="13">
    <source>
        <dbReference type="SAM" id="Phobius"/>
    </source>
</evidence>
<dbReference type="Ensembl" id="ENSEBUT00000027604.1">
    <property type="protein sequence ID" value="ENSEBUP00000027028.1"/>
    <property type="gene ID" value="ENSEBUG00000016606.1"/>
</dbReference>
<evidence type="ECO:0000256" key="12">
    <source>
        <dbReference type="RuleBase" id="RU000679"/>
    </source>
</evidence>
<keyword evidence="3 12" id="KW-0894">Sodium channel</keyword>
<keyword evidence="9" id="KW-1015">Disulfide bond</keyword>
<comment type="similarity">
    <text evidence="12">Belongs to the amiloride-sensitive sodium channel (TC 1.A.6) family.</text>
</comment>
<evidence type="ECO:0000313" key="15">
    <source>
        <dbReference type="Proteomes" id="UP000694388"/>
    </source>
</evidence>
<evidence type="ECO:0000256" key="10">
    <source>
        <dbReference type="ARBA" id="ARBA00023201"/>
    </source>
</evidence>
<dbReference type="Gene3D" id="2.60.470.10">
    <property type="entry name" value="Acid-sensing ion channels like domains"/>
    <property type="match status" value="1"/>
</dbReference>
<sequence>MERSGLKKCDTIRTIKRNLKLKGPEPSMVTLVDFYLWNTNTHGCRRIAASKGPIKRTLWILLTMTAAAMIFWECVQLHLTYHTATMSVTMRHGKNEFPTVTICNLNPYKFNLSKHLMKDLDKMARCIVSRISSGRSAIFGENNVKACNMEFPVDPTPLVYMNMTLPANVKVMEILTGNDYLVNGSLLDLRSHSNQKIGMSDWWIALRLCDANVSNCIYNTFSSAISAMQEWYRLHFFNIMATVPEKDKIAMGYSADELIYACLYSGRTCDARDFTQFHHPHFGNCFVFNNDSSSKNLTALIPGNRHGLQLILHTEQQDYIPFFAGTAGTRIAIHSKYTKSFIEDVGINLQPATETLLGLSVICLQSCFQKEILQQCGCGHYERPLPAGYKYCNSQEFPGWEYCYYKLYSNYIAEELNCYRMCKQTCFQKEYTTKVSLAKWPSENSKVIQFIRTGLSLHTICIFPVLVSEDSHLKTKQMLCNILK</sequence>
<protein>
    <submittedName>
        <fullName evidence="14">Sodium channel epithelial 1 gamma subunit</fullName>
    </submittedName>
</protein>
<keyword evidence="4 12" id="KW-0812">Transmembrane</keyword>
<dbReference type="Pfam" id="PF00858">
    <property type="entry name" value="ASC"/>
    <property type="match status" value="2"/>
</dbReference>
<proteinExistence type="inferred from homology"/>
<evidence type="ECO:0000256" key="5">
    <source>
        <dbReference type="ARBA" id="ARBA00022989"/>
    </source>
</evidence>
<organism evidence="14 15">
    <name type="scientific">Eptatretus burgeri</name>
    <name type="common">Inshore hagfish</name>
    <dbReference type="NCBI Taxonomy" id="7764"/>
    <lineage>
        <taxon>Eukaryota</taxon>
        <taxon>Metazoa</taxon>
        <taxon>Chordata</taxon>
        <taxon>Craniata</taxon>
        <taxon>Vertebrata</taxon>
        <taxon>Cyclostomata</taxon>
        <taxon>Myxini</taxon>
        <taxon>Myxiniformes</taxon>
        <taxon>Myxinidae</taxon>
        <taxon>Eptatretinae</taxon>
        <taxon>Eptatretus</taxon>
    </lineage>
</organism>
<keyword evidence="11 12" id="KW-0407">Ion channel</keyword>
<keyword evidence="7 12" id="KW-0406">Ion transport</keyword>
<accession>A0A8C4R9G0</accession>
<dbReference type="AlphaFoldDB" id="A0A8C4R9G0"/>
<evidence type="ECO:0000256" key="3">
    <source>
        <dbReference type="ARBA" id="ARBA00022461"/>
    </source>
</evidence>
<dbReference type="Proteomes" id="UP000694388">
    <property type="component" value="Unplaced"/>
</dbReference>